<dbReference type="InterPro" id="IPR052174">
    <property type="entry name" value="Flavoredoxin"/>
</dbReference>
<dbReference type="InterPro" id="IPR002563">
    <property type="entry name" value="Flavin_Rdtase-like_dom"/>
</dbReference>
<dbReference type="EMBL" id="LAZR01056713">
    <property type="protein sequence ID" value="KKK73601.1"/>
    <property type="molecule type" value="Genomic_DNA"/>
</dbReference>
<comment type="similarity">
    <text evidence="3">Belongs to the flavoredoxin family.</text>
</comment>
<dbReference type="SUPFAM" id="SSF50475">
    <property type="entry name" value="FMN-binding split barrel"/>
    <property type="match status" value="1"/>
</dbReference>
<organism evidence="5">
    <name type="scientific">marine sediment metagenome</name>
    <dbReference type="NCBI Taxonomy" id="412755"/>
    <lineage>
        <taxon>unclassified sequences</taxon>
        <taxon>metagenomes</taxon>
        <taxon>ecological metagenomes</taxon>
    </lineage>
</organism>
<accession>A0A0F9AN05</accession>
<dbReference type="AlphaFoldDB" id="A0A0F9AN05"/>
<evidence type="ECO:0000313" key="5">
    <source>
        <dbReference type="EMBL" id="KKK73601.1"/>
    </source>
</evidence>
<feature type="domain" description="Flavin reductase like" evidence="4">
    <location>
        <begin position="10"/>
        <end position="153"/>
    </location>
</feature>
<evidence type="ECO:0000256" key="1">
    <source>
        <dbReference type="ARBA" id="ARBA00001917"/>
    </source>
</evidence>
<dbReference type="PANTHER" id="PTHR43567:SF1">
    <property type="entry name" value="FLAVOREDOXIN"/>
    <property type="match status" value="1"/>
</dbReference>
<dbReference type="PANTHER" id="PTHR43567">
    <property type="entry name" value="FLAVOREDOXIN-RELATED-RELATED"/>
    <property type="match status" value="1"/>
</dbReference>
<evidence type="ECO:0000256" key="2">
    <source>
        <dbReference type="ARBA" id="ARBA00022630"/>
    </source>
</evidence>
<dbReference type="InterPro" id="IPR012349">
    <property type="entry name" value="Split_barrel_FMN-bd"/>
</dbReference>
<dbReference type="Pfam" id="PF01613">
    <property type="entry name" value="Flavin_Reduct"/>
    <property type="match status" value="1"/>
</dbReference>
<dbReference type="Gene3D" id="2.30.110.10">
    <property type="entry name" value="Electron Transport, Fmn-binding Protein, Chain A"/>
    <property type="match status" value="1"/>
</dbReference>
<protein>
    <recommendedName>
        <fullName evidence="4">Flavin reductase like domain-containing protein</fullName>
    </recommendedName>
</protein>
<name>A0A0F9AN05_9ZZZZ</name>
<evidence type="ECO:0000256" key="3">
    <source>
        <dbReference type="ARBA" id="ARBA00038054"/>
    </source>
</evidence>
<dbReference type="SMART" id="SM00903">
    <property type="entry name" value="Flavin_Reduct"/>
    <property type="match status" value="1"/>
</dbReference>
<evidence type="ECO:0000259" key="4">
    <source>
        <dbReference type="SMART" id="SM00903"/>
    </source>
</evidence>
<dbReference type="GO" id="GO:0010181">
    <property type="term" value="F:FMN binding"/>
    <property type="evidence" value="ECO:0007669"/>
    <property type="project" value="InterPro"/>
</dbReference>
<sequence>MTKNKIKVRAYLFPMSVVLVGANVKGRANFLPLAWVSIVEYKPPMISISSYQNHHTNIGIKENGTFSVNTPSEGMMEVTDYCGLKSGKEEDKSQIFEIFYGELKTAPMITHAPLNLECKVVKTINTKEISGAEQGHDIFIGEILYAYADEYYLTNERPDIKKLNPLIYSSDNSYWKISEQIGKAFNIGKNYKREEV</sequence>
<proteinExistence type="inferred from homology"/>
<gene>
    <name evidence="5" type="ORF">LCGC14_2892190</name>
</gene>
<keyword evidence="2" id="KW-0285">Flavoprotein</keyword>
<reference evidence="5" key="1">
    <citation type="journal article" date="2015" name="Nature">
        <title>Complex archaea that bridge the gap between prokaryotes and eukaryotes.</title>
        <authorList>
            <person name="Spang A."/>
            <person name="Saw J.H."/>
            <person name="Jorgensen S.L."/>
            <person name="Zaremba-Niedzwiedzka K."/>
            <person name="Martijn J."/>
            <person name="Lind A.E."/>
            <person name="van Eijk R."/>
            <person name="Schleper C."/>
            <person name="Guy L."/>
            <person name="Ettema T.J."/>
        </authorList>
    </citation>
    <scope>NUCLEOTIDE SEQUENCE</scope>
</reference>
<comment type="caution">
    <text evidence="5">The sequence shown here is derived from an EMBL/GenBank/DDBJ whole genome shotgun (WGS) entry which is preliminary data.</text>
</comment>
<comment type="cofactor">
    <cofactor evidence="1">
        <name>FMN</name>
        <dbReference type="ChEBI" id="CHEBI:58210"/>
    </cofactor>
</comment>